<dbReference type="InterPro" id="IPR012505">
    <property type="entry name" value="YbbR"/>
</dbReference>
<dbReference type="Gene3D" id="2.170.120.40">
    <property type="entry name" value="YbbR-like domain"/>
    <property type="match status" value="1"/>
</dbReference>
<dbReference type="PANTHER" id="PTHR37804:SF1">
    <property type="entry name" value="CDAA REGULATORY PROTEIN CDAR"/>
    <property type="match status" value="1"/>
</dbReference>
<reference evidence="1" key="1">
    <citation type="journal article" date="2015" name="Nature">
        <title>Complex archaea that bridge the gap between prokaryotes and eukaryotes.</title>
        <authorList>
            <person name="Spang A."/>
            <person name="Saw J.H."/>
            <person name="Jorgensen S.L."/>
            <person name="Zaremba-Niedzwiedzka K."/>
            <person name="Martijn J."/>
            <person name="Lind A.E."/>
            <person name="van Eijk R."/>
            <person name="Schleper C."/>
            <person name="Guy L."/>
            <person name="Ettema T.J."/>
        </authorList>
    </citation>
    <scope>NUCLEOTIDE SEQUENCE</scope>
</reference>
<evidence type="ECO:0000313" key="1">
    <source>
        <dbReference type="EMBL" id="KKN25675.1"/>
    </source>
</evidence>
<evidence type="ECO:0008006" key="2">
    <source>
        <dbReference type="Google" id="ProtNLM"/>
    </source>
</evidence>
<dbReference type="Gene3D" id="2.170.120.30">
    <property type="match status" value="1"/>
</dbReference>
<comment type="caution">
    <text evidence="1">The sequence shown here is derived from an EMBL/GenBank/DDBJ whole genome shotgun (WGS) entry which is preliminary data.</text>
</comment>
<gene>
    <name evidence="1" type="ORF">LCGC14_0882360</name>
</gene>
<dbReference type="InterPro" id="IPR053154">
    <property type="entry name" value="c-di-AMP_regulator"/>
</dbReference>
<name>A0A0F9P1F7_9ZZZZ</name>
<dbReference type="Pfam" id="PF07949">
    <property type="entry name" value="YbbR"/>
    <property type="match status" value="2"/>
</dbReference>
<sequence length="235" mass="26793">MKRFFKRLFLKNWGLKLFSFLLALILWLTLITPEKVFSDKWLTIPLELHNIPPEMELMEKPPASVDVKIRASKSLINDITSANVHAVLNLEKASLDQEDYPLRNYMISIPSGAEVREIRQSQVSLKLERTREILLDVEANIIGELKKGLKVENVGIFPPQVLIKGPESKVKDNYIVRTSPIDISSLTETTELEADLILPNPDLRLASAQTKVRVRIFIQEENPEAKGSKKKTQKK</sequence>
<proteinExistence type="predicted"/>
<protein>
    <recommendedName>
        <fullName evidence="2">YbbR-like domain-containing protein</fullName>
    </recommendedName>
</protein>
<dbReference type="PANTHER" id="PTHR37804">
    <property type="entry name" value="CDAA REGULATORY PROTEIN CDAR"/>
    <property type="match status" value="1"/>
</dbReference>
<organism evidence="1">
    <name type="scientific">marine sediment metagenome</name>
    <dbReference type="NCBI Taxonomy" id="412755"/>
    <lineage>
        <taxon>unclassified sequences</taxon>
        <taxon>metagenomes</taxon>
        <taxon>ecological metagenomes</taxon>
    </lineage>
</organism>
<dbReference type="AlphaFoldDB" id="A0A0F9P1F7"/>
<dbReference type="EMBL" id="LAZR01002783">
    <property type="protein sequence ID" value="KKN25675.1"/>
    <property type="molecule type" value="Genomic_DNA"/>
</dbReference>
<accession>A0A0F9P1F7</accession>